<organism evidence="3 4">
    <name type="scientific">Filibacter tadaridae</name>
    <dbReference type="NCBI Taxonomy" id="2483811"/>
    <lineage>
        <taxon>Bacteria</taxon>
        <taxon>Bacillati</taxon>
        <taxon>Bacillota</taxon>
        <taxon>Bacilli</taxon>
        <taxon>Bacillales</taxon>
        <taxon>Caryophanaceae</taxon>
        <taxon>Filibacter</taxon>
    </lineage>
</organism>
<evidence type="ECO:0000313" key="3">
    <source>
        <dbReference type="EMBL" id="VDC24020.1"/>
    </source>
</evidence>
<reference evidence="3 4" key="1">
    <citation type="submission" date="2018-11" db="EMBL/GenBank/DDBJ databases">
        <authorList>
            <person name="Criscuolo A."/>
        </authorList>
    </citation>
    <scope>NUCLEOTIDE SEQUENCE [LARGE SCALE GENOMIC DNA]</scope>
    <source>
        <strain evidence="3">ATB-66</strain>
    </source>
</reference>
<keyword evidence="4" id="KW-1185">Reference proteome</keyword>
<dbReference type="RefSeq" id="WP_124069415.1">
    <property type="nucleotide sequence ID" value="NZ_CBCRXF010000023.1"/>
</dbReference>
<name>A0A3P5WYA8_9BACL</name>
<dbReference type="GO" id="GO:0044780">
    <property type="term" value="P:bacterial-type flagellum assembly"/>
    <property type="evidence" value="ECO:0007669"/>
    <property type="project" value="InterPro"/>
</dbReference>
<dbReference type="InterPro" id="IPR036679">
    <property type="entry name" value="FlgN-like_sf"/>
</dbReference>
<feature type="compositionally biased region" description="Polar residues" evidence="2">
    <location>
        <begin position="142"/>
        <end position="165"/>
    </location>
</feature>
<dbReference type="InterPro" id="IPR007809">
    <property type="entry name" value="FlgN-like"/>
</dbReference>
<keyword evidence="1" id="KW-1005">Bacterial flagellum biogenesis</keyword>
<protein>
    <submittedName>
        <fullName evidence="3">FlgN protein</fullName>
    </submittedName>
</protein>
<dbReference type="Gene3D" id="1.20.58.300">
    <property type="entry name" value="FlgN-like"/>
    <property type="match status" value="1"/>
</dbReference>
<dbReference type="EMBL" id="UXAV01000029">
    <property type="protein sequence ID" value="VDC24020.1"/>
    <property type="molecule type" value="Genomic_DNA"/>
</dbReference>
<dbReference type="AlphaFoldDB" id="A0A3P5WYA8"/>
<evidence type="ECO:0000256" key="2">
    <source>
        <dbReference type="SAM" id="MobiDB-lite"/>
    </source>
</evidence>
<sequence>MPIKTILASLDSLEKLHRSLLRLAYDKTTLIKNGEMEKLDQLLKDEQAHLAAIVQMDTGRQTAVTKYLTDQGRLVPTNPTIADLLDNAPEADKKNLEEARDRLLHAIHDLKVQNDLNQKLTYQSLQFVNLSLDMVRPRPESANYSKTEVNGNKSTKKQVTFDSQA</sequence>
<dbReference type="Pfam" id="PF05130">
    <property type="entry name" value="FlgN"/>
    <property type="match status" value="1"/>
</dbReference>
<evidence type="ECO:0000313" key="4">
    <source>
        <dbReference type="Proteomes" id="UP000270468"/>
    </source>
</evidence>
<dbReference type="SUPFAM" id="SSF140566">
    <property type="entry name" value="FlgN-like"/>
    <property type="match status" value="1"/>
</dbReference>
<accession>A0A3P5WYA8</accession>
<evidence type="ECO:0000256" key="1">
    <source>
        <dbReference type="ARBA" id="ARBA00022795"/>
    </source>
</evidence>
<dbReference type="Proteomes" id="UP000270468">
    <property type="component" value="Unassembled WGS sequence"/>
</dbReference>
<gene>
    <name evidence="3" type="ORF">FILTAD_00985</name>
</gene>
<proteinExistence type="predicted"/>
<feature type="region of interest" description="Disordered" evidence="2">
    <location>
        <begin position="141"/>
        <end position="165"/>
    </location>
</feature>
<dbReference type="OrthoDB" id="2381500at2"/>